<reference evidence="1 2" key="1">
    <citation type="submission" date="2024-01" db="EMBL/GenBank/DDBJ databases">
        <title>Comparative genomics of Cryptococcus and Kwoniella reveals pathogenesis evolution and contrasting modes of karyotype evolution via chromosome fusion or intercentromeric recombination.</title>
        <authorList>
            <person name="Coelho M.A."/>
            <person name="David-Palma M."/>
            <person name="Shea T."/>
            <person name="Bowers K."/>
            <person name="McGinley-Smith S."/>
            <person name="Mohammad A.W."/>
            <person name="Gnirke A."/>
            <person name="Yurkov A.M."/>
            <person name="Nowrousian M."/>
            <person name="Sun S."/>
            <person name="Cuomo C.A."/>
            <person name="Heitman J."/>
        </authorList>
    </citation>
    <scope>NUCLEOTIDE SEQUENCE [LARGE SCALE GENOMIC DNA]</scope>
    <source>
        <strain evidence="1 2">CBS 6074</strain>
    </source>
</reference>
<evidence type="ECO:0000313" key="1">
    <source>
        <dbReference type="EMBL" id="WWC89208.1"/>
    </source>
</evidence>
<name>A0AAX4JWC2_9TREE</name>
<organism evidence="1 2">
    <name type="scientific">Kwoniella dendrophila CBS 6074</name>
    <dbReference type="NCBI Taxonomy" id="1295534"/>
    <lineage>
        <taxon>Eukaryota</taxon>
        <taxon>Fungi</taxon>
        <taxon>Dikarya</taxon>
        <taxon>Basidiomycota</taxon>
        <taxon>Agaricomycotina</taxon>
        <taxon>Tremellomycetes</taxon>
        <taxon>Tremellales</taxon>
        <taxon>Cryptococcaceae</taxon>
        <taxon>Kwoniella</taxon>
    </lineage>
</organism>
<dbReference type="GeneID" id="91094796"/>
<protein>
    <recommendedName>
        <fullName evidence="3">Antistasin-like domain-containing protein</fullName>
    </recommendedName>
</protein>
<sequence>MVLASPIADPPFLNQSSSSTDICVCPYEPENIEAWEKCNTDCARHKKRIHLSSRDLSHLTRQVCICPEDVPDCPCPLIPPPDCCYTNNYKRDNVAKIVPALNARKCPPNGEEICHIVDDKIECIPCIQERPLCPAYNIAETNTSTDAIVCLASRDDGRIKCPLCPPLCPFCPITNFPSASKRSEKENNLLWCPPCDYPPYPPICPGCWYDGTGQVVCPSCPWQPSEPTLEPTPTICSEKSCGPVRITSLITDIIELAPTAK</sequence>
<dbReference type="AlphaFoldDB" id="A0AAX4JWC2"/>
<evidence type="ECO:0000313" key="2">
    <source>
        <dbReference type="Proteomes" id="UP001355207"/>
    </source>
</evidence>
<accession>A0AAX4JWC2</accession>
<keyword evidence="2" id="KW-1185">Reference proteome</keyword>
<gene>
    <name evidence="1" type="ORF">L201_004126</name>
</gene>
<dbReference type="EMBL" id="CP144102">
    <property type="protein sequence ID" value="WWC89208.1"/>
    <property type="molecule type" value="Genomic_DNA"/>
</dbReference>
<evidence type="ECO:0008006" key="3">
    <source>
        <dbReference type="Google" id="ProtNLM"/>
    </source>
</evidence>
<dbReference type="Proteomes" id="UP001355207">
    <property type="component" value="Chromosome 5"/>
</dbReference>
<dbReference type="RefSeq" id="XP_066075971.1">
    <property type="nucleotide sequence ID" value="XM_066219874.1"/>
</dbReference>
<proteinExistence type="predicted"/>